<dbReference type="GO" id="GO:0009898">
    <property type="term" value="C:cytoplasmic side of plasma membrane"/>
    <property type="evidence" value="ECO:0007669"/>
    <property type="project" value="TreeGrafter"/>
</dbReference>
<evidence type="ECO:0000313" key="8">
    <source>
        <dbReference type="Proteomes" id="UP000824076"/>
    </source>
</evidence>
<evidence type="ECO:0000256" key="3">
    <source>
        <dbReference type="ARBA" id="ARBA00023136"/>
    </source>
</evidence>
<organism evidence="7 8">
    <name type="scientific">Candidatus Limisoma intestinavium</name>
    <dbReference type="NCBI Taxonomy" id="2840856"/>
    <lineage>
        <taxon>Bacteria</taxon>
        <taxon>Pseudomonadati</taxon>
        <taxon>Bacteroidota</taxon>
        <taxon>Bacteroidia</taxon>
        <taxon>Bacteroidales</taxon>
        <taxon>Candidatus Limisoma</taxon>
    </lineage>
</organism>
<accession>A0A9D1IJY6</accession>
<evidence type="ECO:0000256" key="1">
    <source>
        <dbReference type="ARBA" id="ARBA00022475"/>
    </source>
</evidence>
<comment type="similarity">
    <text evidence="5">Belongs to the FtsA/MreB family.</text>
</comment>
<dbReference type="PANTHER" id="PTHR32432:SF4">
    <property type="entry name" value="CELL DIVISION PROTEIN FTSA"/>
    <property type="match status" value="1"/>
</dbReference>
<keyword evidence="4 5" id="KW-0131">Cell cycle</keyword>
<comment type="subunit">
    <text evidence="5">Interacts with FtsZ.</text>
</comment>
<name>A0A9D1IJY6_9BACT</name>
<dbReference type="GO" id="GO:0032153">
    <property type="term" value="C:cell division site"/>
    <property type="evidence" value="ECO:0007669"/>
    <property type="project" value="TreeGrafter"/>
</dbReference>
<dbReference type="Pfam" id="PF14450">
    <property type="entry name" value="FtsA"/>
    <property type="match status" value="1"/>
</dbReference>
<evidence type="ECO:0000313" key="7">
    <source>
        <dbReference type="EMBL" id="HIU38693.1"/>
    </source>
</evidence>
<dbReference type="EMBL" id="DVMS01000099">
    <property type="protein sequence ID" value="HIU38693.1"/>
    <property type="molecule type" value="Genomic_DNA"/>
</dbReference>
<sequence length="443" mass="48136">MENKQYIVALEIASSHIAGVVASVGGEGHRDASIVCYHEVPIVDCVRYGSIVNVDEVCGKTGMLLDRLQSDKRLAPRKIKSVYIALSGRSLCSHPIAVARDIDEQTPISKEFIGRIEREAAAQVEKADVLAVMPCKYELDGVEVANPIGSLGAHFCASMNVVTCRPQIKRNIQMVFNRLHVEIAGYVIAPIAAAAALLTEEERRLGCMLVDHGAETTAVTIYKNNRMAYVNVIPMGSRNITKDLSTLNILEEAADNIKRNYGDAMASAGSDLQKLDIGGVGALDVANYVTARAGEIAENVFNQLSIAGLTPEQLPAGIVAIGRGMRLKNMRELLSSVCKMPVRNGMINGIDETMELSKIPQLLSVVNDIASHGEQLVDCVVAPMPVSTEPEEQEQDTKHVEVVAEKKKSGLGFGKIFKKLKTTIDDSFDDDEDDEETDKRGRF</sequence>
<evidence type="ECO:0000256" key="5">
    <source>
        <dbReference type="PIRNR" id="PIRNR003101"/>
    </source>
</evidence>
<dbReference type="Gene3D" id="3.30.420.40">
    <property type="match status" value="1"/>
</dbReference>
<protein>
    <recommendedName>
        <fullName evidence="5">Cell division protein FtsA</fullName>
    </recommendedName>
</protein>
<dbReference type="SUPFAM" id="SSF53067">
    <property type="entry name" value="Actin-like ATPase domain"/>
    <property type="match status" value="2"/>
</dbReference>
<evidence type="ECO:0000259" key="6">
    <source>
        <dbReference type="SMART" id="SM00842"/>
    </source>
</evidence>
<evidence type="ECO:0000256" key="2">
    <source>
        <dbReference type="ARBA" id="ARBA00022618"/>
    </source>
</evidence>
<dbReference type="InterPro" id="IPR050696">
    <property type="entry name" value="FtsA/MreB"/>
</dbReference>
<keyword evidence="1" id="KW-1003">Cell membrane</keyword>
<dbReference type="SMART" id="SM00842">
    <property type="entry name" value="FtsA"/>
    <property type="match status" value="1"/>
</dbReference>
<dbReference type="AlphaFoldDB" id="A0A9D1IJY6"/>
<proteinExistence type="inferred from homology"/>
<dbReference type="InterPro" id="IPR043129">
    <property type="entry name" value="ATPase_NBD"/>
</dbReference>
<keyword evidence="3" id="KW-0472">Membrane</keyword>
<keyword evidence="2 5" id="KW-0132">Cell division</keyword>
<dbReference type="PIRSF" id="PIRSF003101">
    <property type="entry name" value="FtsA"/>
    <property type="match status" value="1"/>
</dbReference>
<reference evidence="7" key="2">
    <citation type="journal article" date="2021" name="PeerJ">
        <title>Extensive microbial diversity within the chicken gut microbiome revealed by metagenomics and culture.</title>
        <authorList>
            <person name="Gilroy R."/>
            <person name="Ravi A."/>
            <person name="Getino M."/>
            <person name="Pursley I."/>
            <person name="Horton D.L."/>
            <person name="Alikhan N.F."/>
            <person name="Baker D."/>
            <person name="Gharbi K."/>
            <person name="Hall N."/>
            <person name="Watson M."/>
            <person name="Adriaenssens E.M."/>
            <person name="Foster-Nyarko E."/>
            <person name="Jarju S."/>
            <person name="Secka A."/>
            <person name="Antonio M."/>
            <person name="Oren A."/>
            <person name="Chaudhuri R.R."/>
            <person name="La Ragione R."/>
            <person name="Hildebrand F."/>
            <person name="Pallen M.J."/>
        </authorList>
    </citation>
    <scope>NUCLEOTIDE SEQUENCE</scope>
    <source>
        <strain evidence="7">17073</strain>
    </source>
</reference>
<dbReference type="PANTHER" id="PTHR32432">
    <property type="entry name" value="CELL DIVISION PROTEIN FTSA-RELATED"/>
    <property type="match status" value="1"/>
</dbReference>
<evidence type="ECO:0000256" key="4">
    <source>
        <dbReference type="ARBA" id="ARBA00023306"/>
    </source>
</evidence>
<dbReference type="InterPro" id="IPR020823">
    <property type="entry name" value="Cell_div_FtsA"/>
</dbReference>
<comment type="function">
    <text evidence="5">Cell division protein that is involved in the assembly of the Z ring. May serve as a membrane anchor for the Z ring.</text>
</comment>
<gene>
    <name evidence="7" type="ORF">IAD18_03380</name>
</gene>
<dbReference type="Proteomes" id="UP000824076">
    <property type="component" value="Unassembled WGS sequence"/>
</dbReference>
<reference evidence="7" key="1">
    <citation type="submission" date="2020-10" db="EMBL/GenBank/DDBJ databases">
        <authorList>
            <person name="Gilroy R."/>
        </authorList>
    </citation>
    <scope>NUCLEOTIDE SEQUENCE</scope>
    <source>
        <strain evidence="7">17073</strain>
    </source>
</reference>
<comment type="caution">
    <text evidence="7">The sequence shown here is derived from an EMBL/GenBank/DDBJ whole genome shotgun (WGS) entry which is preliminary data.</text>
</comment>
<dbReference type="InterPro" id="IPR003494">
    <property type="entry name" value="SHS2_FtsA"/>
</dbReference>
<feature type="domain" description="SHS2" evidence="6">
    <location>
        <begin position="7"/>
        <end position="197"/>
    </location>
</feature>
<dbReference type="GO" id="GO:0051301">
    <property type="term" value="P:cell division"/>
    <property type="evidence" value="ECO:0007669"/>
    <property type="project" value="UniProtKB-KW"/>
</dbReference>